<evidence type="ECO:0000313" key="2">
    <source>
        <dbReference type="Proteomes" id="UP001634394"/>
    </source>
</evidence>
<protein>
    <submittedName>
        <fullName evidence="1">Uncharacterized protein</fullName>
    </submittedName>
</protein>
<name>A0ABD3WZP3_SINWO</name>
<comment type="caution">
    <text evidence="1">The sequence shown here is derived from an EMBL/GenBank/DDBJ whole genome shotgun (WGS) entry which is preliminary data.</text>
</comment>
<evidence type="ECO:0000313" key="1">
    <source>
        <dbReference type="EMBL" id="KAL3879425.1"/>
    </source>
</evidence>
<sequence>MAEMNKQWQNIERVDHVQEHFWQREFIQSDTWREPSHPEVELIAYPYRKDGFSYNGTIYTFDNEIHVSEMTYATSFECMRSIIEEGGFRSQEKLCPGIGAMNRMKRNRKHRVKALMHDKPELKAASVLEQIARTTAFQPISLYGHFKFTIGIQDVMNAYKIQFCYNSRYPKMRKLGIFAYKQEIMHAVLVCPPSTLGTYLADTLISMIASYLKDGRLHEKTMVNYLFEANICVQIEPVVQRVRELPSPRELEALAWGPLTEWMNSLNRHSNVLRDIQKARIRL</sequence>
<keyword evidence="2" id="KW-1185">Reference proteome</keyword>
<dbReference type="AlphaFoldDB" id="A0ABD3WZP3"/>
<gene>
    <name evidence="1" type="ORF">ACJMK2_031723</name>
</gene>
<accession>A0ABD3WZP3</accession>
<organism evidence="1 2">
    <name type="scientific">Sinanodonta woodiana</name>
    <name type="common">Chinese pond mussel</name>
    <name type="synonym">Anodonta woodiana</name>
    <dbReference type="NCBI Taxonomy" id="1069815"/>
    <lineage>
        <taxon>Eukaryota</taxon>
        <taxon>Metazoa</taxon>
        <taxon>Spiralia</taxon>
        <taxon>Lophotrochozoa</taxon>
        <taxon>Mollusca</taxon>
        <taxon>Bivalvia</taxon>
        <taxon>Autobranchia</taxon>
        <taxon>Heteroconchia</taxon>
        <taxon>Palaeoheterodonta</taxon>
        <taxon>Unionida</taxon>
        <taxon>Unionoidea</taxon>
        <taxon>Unionidae</taxon>
        <taxon>Unioninae</taxon>
        <taxon>Sinanodonta</taxon>
    </lineage>
</organism>
<dbReference type="Proteomes" id="UP001634394">
    <property type="component" value="Unassembled WGS sequence"/>
</dbReference>
<proteinExistence type="predicted"/>
<reference evidence="1 2" key="1">
    <citation type="submission" date="2024-11" db="EMBL/GenBank/DDBJ databases">
        <title>Chromosome-level genome assembly of the freshwater bivalve Anodonta woodiana.</title>
        <authorList>
            <person name="Chen X."/>
        </authorList>
    </citation>
    <scope>NUCLEOTIDE SEQUENCE [LARGE SCALE GENOMIC DNA]</scope>
    <source>
        <strain evidence="1">MN2024</strain>
        <tissue evidence="1">Gills</tissue>
    </source>
</reference>
<dbReference type="EMBL" id="JBJQND010000004">
    <property type="protein sequence ID" value="KAL3879425.1"/>
    <property type="molecule type" value="Genomic_DNA"/>
</dbReference>